<proteinExistence type="predicted"/>
<reference evidence="6" key="1">
    <citation type="submission" date="2022-06" db="EMBL/GenBank/DDBJ databases">
        <title>Aeoliella straminimaris, a novel planctomycete from sediments.</title>
        <authorList>
            <person name="Vitorino I.R."/>
            <person name="Lage O.M."/>
        </authorList>
    </citation>
    <scope>NUCLEOTIDE SEQUENCE</scope>
    <source>
        <strain evidence="6">ICT_H6.2</strain>
    </source>
</reference>
<dbReference type="InterPro" id="IPR012312">
    <property type="entry name" value="Hemerythrin-like"/>
</dbReference>
<organism evidence="6 7">
    <name type="scientific">Aeoliella straminimaris</name>
    <dbReference type="NCBI Taxonomy" id="2954799"/>
    <lineage>
        <taxon>Bacteria</taxon>
        <taxon>Pseudomonadati</taxon>
        <taxon>Planctomycetota</taxon>
        <taxon>Planctomycetia</taxon>
        <taxon>Pirellulales</taxon>
        <taxon>Lacipirellulaceae</taxon>
        <taxon>Aeoliella</taxon>
    </lineage>
</organism>
<evidence type="ECO:0000256" key="3">
    <source>
        <dbReference type="ARBA" id="ARBA00022723"/>
    </source>
</evidence>
<dbReference type="Gene3D" id="1.20.120.520">
    <property type="entry name" value="nmb1532 protein domain like"/>
    <property type="match status" value="1"/>
</dbReference>
<evidence type="ECO:0000313" key="7">
    <source>
        <dbReference type="Proteomes" id="UP001155241"/>
    </source>
</evidence>
<name>A0A9X2JIW3_9BACT</name>
<dbReference type="CDD" id="cd12108">
    <property type="entry name" value="Hr-like"/>
    <property type="match status" value="1"/>
</dbReference>
<gene>
    <name evidence="6" type="primary">ric</name>
    <name evidence="6" type="ORF">NG895_10590</name>
</gene>
<comment type="subcellular location">
    <subcellularLocation>
        <location evidence="1">Cytoplasm</location>
    </subcellularLocation>
</comment>
<comment type="caution">
    <text evidence="6">The sequence shown here is derived from an EMBL/GenBank/DDBJ whole genome shotgun (WGS) entry which is preliminary data.</text>
</comment>
<keyword evidence="7" id="KW-1185">Reference proteome</keyword>
<feature type="domain" description="Hemerythrin-like" evidence="5">
    <location>
        <begin position="86"/>
        <end position="229"/>
    </location>
</feature>
<evidence type="ECO:0000259" key="5">
    <source>
        <dbReference type="Pfam" id="PF01814"/>
    </source>
</evidence>
<dbReference type="PANTHER" id="PTHR36438">
    <property type="entry name" value="IRON-SULFUR CLUSTER REPAIR PROTEIN YTFE"/>
    <property type="match status" value="1"/>
</dbReference>
<keyword evidence="3" id="KW-0479">Metal-binding</keyword>
<dbReference type="InterPro" id="IPR038062">
    <property type="entry name" value="ScdA-like_N_sf"/>
</dbReference>
<accession>A0A9X2JIW3</accession>
<dbReference type="NCBIfam" id="TIGR03652">
    <property type="entry name" value="FeS_repair_RIC"/>
    <property type="match status" value="1"/>
</dbReference>
<dbReference type="AlphaFoldDB" id="A0A9X2JIW3"/>
<dbReference type="PANTHER" id="PTHR36438:SF1">
    <property type="entry name" value="IRON-SULFUR CLUSTER REPAIR PROTEIN YTFE"/>
    <property type="match status" value="1"/>
</dbReference>
<evidence type="ECO:0000256" key="2">
    <source>
        <dbReference type="ARBA" id="ARBA00022490"/>
    </source>
</evidence>
<dbReference type="Pfam" id="PF01814">
    <property type="entry name" value="Hemerythrin"/>
    <property type="match status" value="1"/>
</dbReference>
<evidence type="ECO:0000256" key="4">
    <source>
        <dbReference type="ARBA" id="ARBA00023004"/>
    </source>
</evidence>
<keyword evidence="2" id="KW-0963">Cytoplasm</keyword>
<protein>
    <submittedName>
        <fullName evidence="6">Iron-sulfur cluster repair di-iron protein</fullName>
    </submittedName>
</protein>
<sequence>MITIDTNQTVGELVRQRPLYARIFEELKIDYCCGGKVPLAEACEKGGIDVEAVLEQINQCDAAAEHTVSIDPDALSLTELADHIEATHHAYLRKELPRLDWMTEKVARVHGEKDSRLSVVRDAFLALKAELEPHMMKEERILFPLVRELESSKELPDFHCGSIANPIRQMEHEHDQAGNALTILRQSTDDYTPPDWACNTYRAMLASLEVLEADMHQHIHKENNVLFPKTLEMERAK</sequence>
<dbReference type="Proteomes" id="UP001155241">
    <property type="component" value="Unassembled WGS sequence"/>
</dbReference>
<evidence type="ECO:0000313" key="6">
    <source>
        <dbReference type="EMBL" id="MCO6044354.1"/>
    </source>
</evidence>
<dbReference type="EMBL" id="JAMXLR010000036">
    <property type="protein sequence ID" value="MCO6044354.1"/>
    <property type="molecule type" value="Genomic_DNA"/>
</dbReference>
<dbReference type="GO" id="GO:0005737">
    <property type="term" value="C:cytoplasm"/>
    <property type="evidence" value="ECO:0007669"/>
    <property type="project" value="UniProtKB-SubCell"/>
</dbReference>
<dbReference type="SUPFAM" id="SSF140683">
    <property type="entry name" value="SP0561-like"/>
    <property type="match status" value="1"/>
</dbReference>
<dbReference type="RefSeq" id="WP_252852455.1">
    <property type="nucleotide sequence ID" value="NZ_JAMXLR010000036.1"/>
</dbReference>
<evidence type="ECO:0000256" key="1">
    <source>
        <dbReference type="ARBA" id="ARBA00004496"/>
    </source>
</evidence>
<dbReference type="InterPro" id="IPR019903">
    <property type="entry name" value="RIC_family"/>
</dbReference>
<dbReference type="Gene3D" id="1.10.3910.10">
    <property type="entry name" value="SP0561-like"/>
    <property type="match status" value="1"/>
</dbReference>
<keyword evidence="4" id="KW-0408">Iron</keyword>
<dbReference type="Pfam" id="PF04405">
    <property type="entry name" value="ScdA_N"/>
    <property type="match status" value="1"/>
</dbReference>
<dbReference type="GO" id="GO:0046872">
    <property type="term" value="F:metal ion binding"/>
    <property type="evidence" value="ECO:0007669"/>
    <property type="project" value="UniProtKB-KW"/>
</dbReference>